<dbReference type="RefSeq" id="WP_158863500.1">
    <property type="nucleotide sequence ID" value="NZ_CP046401.1"/>
</dbReference>
<evidence type="ECO:0008006" key="4">
    <source>
        <dbReference type="Google" id="ProtNLM"/>
    </source>
</evidence>
<feature type="transmembrane region" description="Helical" evidence="1">
    <location>
        <begin position="12"/>
        <end position="30"/>
    </location>
</feature>
<sequence length="146" mass="16095">MKNRILKSQNRIIAFIISVLGIGTACSFGGCEYGTVAEYGTPSATFIVTGKVTNENDVGIKGIKVKMSYDSTLTNESGQYEVEKVDFPTDQEFPIYFEDVDGAENGEYQKLDTVVAFVDPEFNGGDGGWYNGETNKEFDIKLKDKN</sequence>
<dbReference type="KEGG" id="mcos:GM418_04300"/>
<evidence type="ECO:0000313" key="2">
    <source>
        <dbReference type="EMBL" id="QGY42903.1"/>
    </source>
</evidence>
<protein>
    <recommendedName>
        <fullName evidence="4">Carboxypeptidase regulatory-like domain-containing protein</fullName>
    </recommendedName>
</protein>
<dbReference type="Proteomes" id="UP000428260">
    <property type="component" value="Chromosome"/>
</dbReference>
<dbReference type="AlphaFoldDB" id="A0A6I6JT26"/>
<evidence type="ECO:0000313" key="3">
    <source>
        <dbReference type="Proteomes" id="UP000428260"/>
    </source>
</evidence>
<accession>A0A6I6JT26</accession>
<reference evidence="2 3" key="1">
    <citation type="submission" date="2019-11" db="EMBL/GenBank/DDBJ databases">
        <authorList>
            <person name="Zheng R.K."/>
            <person name="Sun C.M."/>
        </authorList>
    </citation>
    <scope>NUCLEOTIDE SEQUENCE [LARGE SCALE GENOMIC DNA]</scope>
    <source>
        <strain evidence="2 3">WC007</strain>
    </source>
</reference>
<evidence type="ECO:0000256" key="1">
    <source>
        <dbReference type="SAM" id="Phobius"/>
    </source>
</evidence>
<keyword evidence="1" id="KW-0812">Transmembrane</keyword>
<dbReference type="InterPro" id="IPR026403">
    <property type="entry name" value="Lipo_with_rSAM"/>
</dbReference>
<name>A0A6I6JT26_9BACT</name>
<dbReference type="PROSITE" id="PS51257">
    <property type="entry name" value="PROKAR_LIPOPROTEIN"/>
    <property type="match status" value="1"/>
</dbReference>
<dbReference type="NCBIfam" id="TIGR04134">
    <property type="entry name" value="lipo_with_rSAM"/>
    <property type="match status" value="1"/>
</dbReference>
<proteinExistence type="predicted"/>
<keyword evidence="1" id="KW-0472">Membrane</keyword>
<dbReference type="EMBL" id="CP046401">
    <property type="protein sequence ID" value="QGY42903.1"/>
    <property type="molecule type" value="Genomic_DNA"/>
</dbReference>
<gene>
    <name evidence="2" type="ORF">GM418_04300</name>
</gene>
<organism evidence="2 3">
    <name type="scientific">Maribellus comscasis</name>
    <dbReference type="NCBI Taxonomy" id="2681766"/>
    <lineage>
        <taxon>Bacteria</taxon>
        <taxon>Pseudomonadati</taxon>
        <taxon>Bacteroidota</taxon>
        <taxon>Bacteroidia</taxon>
        <taxon>Marinilabiliales</taxon>
        <taxon>Prolixibacteraceae</taxon>
        <taxon>Maribellus</taxon>
    </lineage>
</organism>
<keyword evidence="1" id="KW-1133">Transmembrane helix</keyword>
<keyword evidence="3" id="KW-1185">Reference proteome</keyword>